<dbReference type="InterPro" id="IPR013324">
    <property type="entry name" value="RNA_pol_sigma_r3/r4-like"/>
</dbReference>
<reference evidence="2 3" key="1">
    <citation type="journal article" date="2019" name="Int. J. Syst. Evol. Microbiol.">
        <title>The Global Catalogue of Microorganisms (GCM) 10K type strain sequencing project: providing services to taxonomists for standard genome sequencing and annotation.</title>
        <authorList>
            <consortium name="The Broad Institute Genomics Platform"/>
            <consortium name="The Broad Institute Genome Sequencing Center for Infectious Disease"/>
            <person name="Wu L."/>
            <person name="Ma J."/>
        </authorList>
    </citation>
    <scope>NUCLEOTIDE SEQUENCE [LARGE SCALE GENOMIC DNA]</scope>
    <source>
        <strain evidence="2 3">JCM 11445</strain>
    </source>
</reference>
<evidence type="ECO:0000313" key="2">
    <source>
        <dbReference type="EMBL" id="GAA0975291.1"/>
    </source>
</evidence>
<dbReference type="SUPFAM" id="SSF88659">
    <property type="entry name" value="Sigma3 and sigma4 domains of RNA polymerase sigma factors"/>
    <property type="match status" value="1"/>
</dbReference>
<protein>
    <submittedName>
        <fullName evidence="2">Sigma-70 family RNA polymerase sigma factor</fullName>
    </submittedName>
</protein>
<proteinExistence type="predicted"/>
<accession>A0ABN1S651</accession>
<comment type="caution">
    <text evidence="2">The sequence shown here is derived from an EMBL/GenBank/DDBJ whole genome shotgun (WGS) entry which is preliminary data.</text>
</comment>
<dbReference type="EMBL" id="BAAAIE010000011">
    <property type="protein sequence ID" value="GAA0975291.1"/>
    <property type="molecule type" value="Genomic_DNA"/>
</dbReference>
<evidence type="ECO:0000313" key="3">
    <source>
        <dbReference type="Proteomes" id="UP001500033"/>
    </source>
</evidence>
<sequence length="311" mass="34536">MSPSKRPPQPDGEPPGRRGRKLGPIADRVGAAHRAWLEPLRARFFDSGLTIGELSNQTRYSKSKISELLRGAGLYPRWEITSSVLQALNVPTWPMLRLWMAAAAEAHKKPNWINGCIETETVVLSTGPAKPPVDTGPAKPPVDHQGFVQLNRVRYTRYAQTFLSDSKQASAVVSETFDILWLRWDETLRSANVQKFAWSVLRSGVMARTPHIDGCPDLAPAAFNTVVLGRTEAPALFDQIEESLSLFKAMSRLPDHQLDVMVLKYLRRMDDTVVADVLGVPLVSVQTADRYAKKTLRGIFDSNDPPEGTPQ</sequence>
<dbReference type="InterPro" id="IPR036388">
    <property type="entry name" value="WH-like_DNA-bd_sf"/>
</dbReference>
<dbReference type="Proteomes" id="UP001500033">
    <property type="component" value="Unassembled WGS sequence"/>
</dbReference>
<gene>
    <name evidence="2" type="ORF">GCM10009576_023840</name>
</gene>
<dbReference type="Gene3D" id="1.10.10.10">
    <property type="entry name" value="Winged helix-like DNA-binding domain superfamily/Winged helix DNA-binding domain"/>
    <property type="match status" value="1"/>
</dbReference>
<organism evidence="2 3">
    <name type="scientific">Streptomyces rhizosphaericus</name>
    <dbReference type="NCBI Taxonomy" id="114699"/>
    <lineage>
        <taxon>Bacteria</taxon>
        <taxon>Bacillati</taxon>
        <taxon>Actinomycetota</taxon>
        <taxon>Actinomycetes</taxon>
        <taxon>Kitasatosporales</taxon>
        <taxon>Streptomycetaceae</taxon>
        <taxon>Streptomyces</taxon>
        <taxon>Streptomyces violaceusniger group</taxon>
    </lineage>
</organism>
<keyword evidence="3" id="KW-1185">Reference proteome</keyword>
<evidence type="ECO:0000256" key="1">
    <source>
        <dbReference type="SAM" id="MobiDB-lite"/>
    </source>
</evidence>
<name>A0ABN1S651_9ACTN</name>
<feature type="compositionally biased region" description="Pro residues" evidence="1">
    <location>
        <begin position="1"/>
        <end position="13"/>
    </location>
</feature>
<feature type="region of interest" description="Disordered" evidence="1">
    <location>
        <begin position="1"/>
        <end position="23"/>
    </location>
</feature>